<keyword evidence="2" id="KW-1185">Reference proteome</keyword>
<name>A0ABD1UXH6_9LAMI</name>
<dbReference type="AlphaFoldDB" id="A0ABD1UXH6"/>
<gene>
    <name evidence="1" type="ORF">Fot_22004</name>
</gene>
<evidence type="ECO:0000313" key="1">
    <source>
        <dbReference type="EMBL" id="KAL2529403.1"/>
    </source>
</evidence>
<dbReference type="EMBL" id="JBFOLJ010000006">
    <property type="protein sequence ID" value="KAL2529403.1"/>
    <property type="molecule type" value="Genomic_DNA"/>
</dbReference>
<sequence length="235" mass="27160">MISGIHRNNIRLINKRFVHNYGHLIRNNVWLRDLFGQLWKIQVIRLEEGVIVGTDLNFIPIIHSLADIYFYFEYTGEETFLTSIFDQSTCEIYLDGPVATSSTNQPLPSFQINLDAMHDYHHGIYVFGTFSQTHLLRSYDVLKFMTHLVECGRSEWIPRKNGIVRWLARGWVGFYSTKNIVSGDTSSSLMVMRLLLRCTKSRSEEEADPALKLKNYISFKVGNNVRKNSTSDGDK</sequence>
<dbReference type="Proteomes" id="UP001604277">
    <property type="component" value="Unassembled WGS sequence"/>
</dbReference>
<accession>A0ABD1UXH6</accession>
<comment type="caution">
    <text evidence="1">The sequence shown here is derived from an EMBL/GenBank/DDBJ whole genome shotgun (WGS) entry which is preliminary data.</text>
</comment>
<evidence type="ECO:0000313" key="2">
    <source>
        <dbReference type="Proteomes" id="UP001604277"/>
    </source>
</evidence>
<organism evidence="1 2">
    <name type="scientific">Forsythia ovata</name>
    <dbReference type="NCBI Taxonomy" id="205694"/>
    <lineage>
        <taxon>Eukaryota</taxon>
        <taxon>Viridiplantae</taxon>
        <taxon>Streptophyta</taxon>
        <taxon>Embryophyta</taxon>
        <taxon>Tracheophyta</taxon>
        <taxon>Spermatophyta</taxon>
        <taxon>Magnoliopsida</taxon>
        <taxon>eudicotyledons</taxon>
        <taxon>Gunneridae</taxon>
        <taxon>Pentapetalae</taxon>
        <taxon>asterids</taxon>
        <taxon>lamiids</taxon>
        <taxon>Lamiales</taxon>
        <taxon>Oleaceae</taxon>
        <taxon>Forsythieae</taxon>
        <taxon>Forsythia</taxon>
    </lineage>
</organism>
<protein>
    <submittedName>
        <fullName evidence="1">Uncharacterized protein</fullName>
    </submittedName>
</protein>
<proteinExistence type="predicted"/>
<reference evidence="2" key="1">
    <citation type="submission" date="2024-07" db="EMBL/GenBank/DDBJ databases">
        <title>Two chromosome-level genome assemblies of Korean endemic species Abeliophyllum distichum and Forsythia ovata (Oleaceae).</title>
        <authorList>
            <person name="Jang H."/>
        </authorList>
    </citation>
    <scope>NUCLEOTIDE SEQUENCE [LARGE SCALE GENOMIC DNA]</scope>
</reference>